<evidence type="ECO:0000256" key="2">
    <source>
        <dbReference type="ARBA" id="ARBA00022679"/>
    </source>
</evidence>
<feature type="domain" description="Glycosyltransferase subfamily 4-like N-terminal" evidence="4">
    <location>
        <begin position="36"/>
        <end position="218"/>
    </location>
</feature>
<dbReference type="CDD" id="cd03801">
    <property type="entry name" value="GT4_PimA-like"/>
    <property type="match status" value="1"/>
</dbReference>
<organism evidence="5 6">
    <name type="scientific">Arsenicicoccus cauae</name>
    <dbReference type="NCBI Taxonomy" id="2663847"/>
    <lineage>
        <taxon>Bacteria</taxon>
        <taxon>Bacillati</taxon>
        <taxon>Actinomycetota</taxon>
        <taxon>Actinomycetes</taxon>
        <taxon>Micrococcales</taxon>
        <taxon>Intrasporangiaceae</taxon>
        <taxon>Arsenicicoccus</taxon>
    </lineage>
</organism>
<feature type="compositionally biased region" description="Pro residues" evidence="3">
    <location>
        <begin position="1"/>
        <end position="21"/>
    </location>
</feature>
<dbReference type="PANTHER" id="PTHR12526">
    <property type="entry name" value="GLYCOSYLTRANSFERASE"/>
    <property type="match status" value="1"/>
</dbReference>
<gene>
    <name evidence="5" type="ORF">GGG17_08015</name>
</gene>
<evidence type="ECO:0000313" key="5">
    <source>
        <dbReference type="EMBL" id="MTB71915.1"/>
    </source>
</evidence>
<name>A0A6I3IJS3_9MICO</name>
<evidence type="ECO:0000259" key="4">
    <source>
        <dbReference type="Pfam" id="PF13439"/>
    </source>
</evidence>
<dbReference type="Proteomes" id="UP000431092">
    <property type="component" value="Unassembled WGS sequence"/>
</dbReference>
<feature type="region of interest" description="Disordered" evidence="3">
    <location>
        <begin position="1"/>
        <end position="23"/>
    </location>
</feature>
<dbReference type="Pfam" id="PF13692">
    <property type="entry name" value="Glyco_trans_1_4"/>
    <property type="match status" value="1"/>
</dbReference>
<dbReference type="PANTHER" id="PTHR12526:SF510">
    <property type="entry name" value="D-INOSITOL 3-PHOSPHATE GLYCOSYLTRANSFERASE"/>
    <property type="match status" value="1"/>
</dbReference>
<reference evidence="5 6" key="1">
    <citation type="submission" date="2019-11" db="EMBL/GenBank/DDBJ databases">
        <title>Whole genome sequencing identifies a novel species of the genus Arsenicicoccus isolated from human blood.</title>
        <authorList>
            <person name="Jeong J.H."/>
            <person name="Kweon O.J."/>
            <person name="Kim H.R."/>
            <person name="Kim T.-H."/>
            <person name="Ha S.-M."/>
            <person name="Lee M.-K."/>
        </authorList>
    </citation>
    <scope>NUCLEOTIDE SEQUENCE [LARGE SCALE GENOMIC DNA]</scope>
    <source>
        <strain evidence="5 6">MKL-02</strain>
    </source>
</reference>
<keyword evidence="1" id="KW-0328">Glycosyltransferase</keyword>
<accession>A0A6I3IJS3</accession>
<comment type="caution">
    <text evidence="5">The sequence shown here is derived from an EMBL/GenBank/DDBJ whole genome shotgun (WGS) entry which is preliminary data.</text>
</comment>
<dbReference type="Pfam" id="PF13439">
    <property type="entry name" value="Glyco_transf_4"/>
    <property type="match status" value="1"/>
</dbReference>
<keyword evidence="6" id="KW-1185">Reference proteome</keyword>
<dbReference type="Gene3D" id="3.40.50.2000">
    <property type="entry name" value="Glycogen Phosphorylase B"/>
    <property type="match status" value="2"/>
</dbReference>
<dbReference type="InterPro" id="IPR028098">
    <property type="entry name" value="Glyco_trans_4-like_N"/>
</dbReference>
<evidence type="ECO:0000256" key="1">
    <source>
        <dbReference type="ARBA" id="ARBA00022676"/>
    </source>
</evidence>
<evidence type="ECO:0000256" key="3">
    <source>
        <dbReference type="SAM" id="MobiDB-lite"/>
    </source>
</evidence>
<dbReference type="AlphaFoldDB" id="A0A6I3IJS3"/>
<dbReference type="GO" id="GO:0016757">
    <property type="term" value="F:glycosyltransferase activity"/>
    <property type="evidence" value="ECO:0007669"/>
    <property type="project" value="UniProtKB-KW"/>
</dbReference>
<keyword evidence="2 5" id="KW-0808">Transferase</keyword>
<evidence type="ECO:0000313" key="6">
    <source>
        <dbReference type="Proteomes" id="UP000431092"/>
    </source>
</evidence>
<proteinExistence type="predicted"/>
<sequence length="414" mass="44259">MPPRQVQPVPSPPRRSSPVPPSSRRRIMLVELPPAGGLFQFAVQLGEGLARRGQSVRVVTGPSPELASREQGCTVEPILPTWHPTAGADVPELWRKARRVVRAGQHHAAWVRLLLEIRRSRPDLVLWSAWRFPVDGWGVVAARRLAPWATLGIVAHEPRPLVEQPGQDGLYNDSGPTYQALRAAYGTVDVVYVLGERARQVILETWPVTGPVHVIPHGDEDVFRTGAPTSAGSTAPHLVFFGTVTGYKGLDDVLAVWPRVREQVPDATFTIAGSISADVDADALRRRVAALPGVELRDGYVAVEDVPGILARARAVVLPYRRASQSGVAHLAHTFARPAVATAVGDIPAVVQDGRTGVVVPPDDPDRLADGIVTLLRDPDLAARLGDAGRAGLASGASWDDVAAALLDGLPDAP</sequence>
<protein>
    <submittedName>
        <fullName evidence="5">Glycosyltransferase</fullName>
    </submittedName>
</protein>
<dbReference type="EMBL" id="WLVL01000028">
    <property type="protein sequence ID" value="MTB71915.1"/>
    <property type="molecule type" value="Genomic_DNA"/>
</dbReference>
<dbReference type="SUPFAM" id="SSF53756">
    <property type="entry name" value="UDP-Glycosyltransferase/glycogen phosphorylase"/>
    <property type="match status" value="1"/>
</dbReference>